<keyword evidence="5" id="KW-0472">Membrane</keyword>
<evidence type="ECO:0000313" key="9">
    <source>
        <dbReference type="Proteomes" id="UP000265496"/>
    </source>
</evidence>
<keyword evidence="1 4" id="KW-0349">Heme</keyword>
<dbReference type="SUPFAM" id="SSF46626">
    <property type="entry name" value="Cytochrome c"/>
    <property type="match status" value="1"/>
</dbReference>
<dbReference type="GO" id="GO:0020037">
    <property type="term" value="F:heme binding"/>
    <property type="evidence" value="ECO:0007669"/>
    <property type="project" value="InterPro"/>
</dbReference>
<evidence type="ECO:0000256" key="4">
    <source>
        <dbReference type="PROSITE-ProRule" id="PRU00433"/>
    </source>
</evidence>
<sequence>MTIFKKKRKLLMIFFCILFIQNCNSTINLELKNGKELFKKNCTACHSLDLKRKLVGPPLYGINEKRNNEWLHKWIKNNKKLRESGDKDAIALYNRYNKSEMTLFPKLSSKDIDDILYFIKNNERLNNKTIIQNNNKLYNNFKDPFIRICFLGFIIINILLIRLILIYIKYPFLKRNYNSKYKIKYFFDKINNKLIIKLIKNFLKFRKIVFIKNILFIIYILWNIWIYMMNIDVNKGYKPNQPIFFSHKIHSGINNIHCQYCHSSSLYSKVSGIPSLNICMNCHISINEYNGNYIPYDKDKCYFDNEIRKIYRYLGWDETNRNLSDKKYNIKWIRIHNMPDFVYFDHSQHIIVAGKEIKKSKNVDLVCEACHGYVKNMDKISMFNDFTMEWCIKCHKHSNVNYNNKYYLNYYKNNLLNKRVSYLGGIECGKCHY</sequence>
<dbReference type="EMBL" id="QWZP01000003">
    <property type="protein sequence ID" value="RIU86118.1"/>
    <property type="molecule type" value="Genomic_DNA"/>
</dbReference>
<keyword evidence="2 4" id="KW-0479">Metal-binding</keyword>
<organism evidence="8 9">
    <name type="scientific">Candidatus Karelsulcia muelleri</name>
    <dbReference type="NCBI Taxonomy" id="336810"/>
    <lineage>
        <taxon>Bacteria</taxon>
        <taxon>Pseudomonadati</taxon>
        <taxon>Bacteroidota</taxon>
        <taxon>Flavobacteriia</taxon>
        <taxon>Flavobacteriales</taxon>
        <taxon>Candidatus Karelsulcia</taxon>
    </lineage>
</organism>
<feature type="domain" description="Cytochrome c" evidence="7">
    <location>
        <begin position="29"/>
        <end position="123"/>
    </location>
</feature>
<keyword evidence="6" id="KW-0732">Signal</keyword>
<evidence type="ECO:0000259" key="7">
    <source>
        <dbReference type="PROSITE" id="PS51007"/>
    </source>
</evidence>
<dbReference type="GO" id="GO:0009055">
    <property type="term" value="F:electron transfer activity"/>
    <property type="evidence" value="ECO:0007669"/>
    <property type="project" value="InterPro"/>
</dbReference>
<protein>
    <submittedName>
        <fullName evidence="8">Cytochrome C</fullName>
    </submittedName>
</protein>
<evidence type="ECO:0000256" key="1">
    <source>
        <dbReference type="ARBA" id="ARBA00022617"/>
    </source>
</evidence>
<dbReference type="RefSeq" id="WP_158366005.1">
    <property type="nucleotide sequence ID" value="NZ_QWZP01000003.1"/>
</dbReference>
<keyword evidence="3 4" id="KW-0408">Iron</keyword>
<accession>A0A3A1MLN2</accession>
<reference evidence="9" key="1">
    <citation type="submission" date="2018-08" db="EMBL/GenBank/DDBJ databases">
        <authorList>
            <person name="Dai Z."/>
        </authorList>
    </citation>
    <scope>NUCLEOTIDE SEQUENCE [LARGE SCALE GENOMIC DNA]</scope>
    <source>
        <strain evidence="9">KPTW1</strain>
    </source>
</reference>
<dbReference type="InterPro" id="IPR036909">
    <property type="entry name" value="Cyt_c-like_dom_sf"/>
</dbReference>
<evidence type="ECO:0000313" key="8">
    <source>
        <dbReference type="EMBL" id="RIU86118.1"/>
    </source>
</evidence>
<feature type="transmembrane region" description="Helical" evidence="5">
    <location>
        <begin position="145"/>
        <end position="168"/>
    </location>
</feature>
<proteinExistence type="predicted"/>
<dbReference type="InterPro" id="IPR009056">
    <property type="entry name" value="Cyt_c-like_dom"/>
</dbReference>
<evidence type="ECO:0000256" key="3">
    <source>
        <dbReference type="ARBA" id="ARBA00023004"/>
    </source>
</evidence>
<dbReference type="Gene3D" id="1.10.760.10">
    <property type="entry name" value="Cytochrome c-like domain"/>
    <property type="match status" value="1"/>
</dbReference>
<dbReference type="Gene3D" id="3.90.10.10">
    <property type="entry name" value="Cytochrome C3"/>
    <property type="match status" value="2"/>
</dbReference>
<dbReference type="Pfam" id="PF00034">
    <property type="entry name" value="Cytochrom_C"/>
    <property type="match status" value="1"/>
</dbReference>
<reference evidence="8 9" key="2">
    <citation type="submission" date="2018-10" db="EMBL/GenBank/DDBJ databases">
        <title>Draft genome sequence of Candidatus Sulcia muelleri from Kolla paulula, a vector of Xylella fastidiosa causing Pierces disease of grapevine in Taiwan.</title>
        <authorList>
            <person name="Shih H.-T."/>
        </authorList>
    </citation>
    <scope>NUCLEOTIDE SEQUENCE [LARGE SCALE GENOMIC DNA]</scope>
    <source>
        <strain evidence="8 9">KPTW1</strain>
    </source>
</reference>
<evidence type="ECO:0000256" key="5">
    <source>
        <dbReference type="SAM" id="Phobius"/>
    </source>
</evidence>
<dbReference type="SUPFAM" id="SSF48695">
    <property type="entry name" value="Multiheme cytochromes"/>
    <property type="match status" value="1"/>
</dbReference>
<keyword evidence="5" id="KW-1133">Transmembrane helix</keyword>
<dbReference type="AlphaFoldDB" id="A0A3A1MLN2"/>
<feature type="signal peptide" evidence="6">
    <location>
        <begin position="1"/>
        <end position="25"/>
    </location>
</feature>
<dbReference type="PANTHER" id="PTHR39425:SF1">
    <property type="entry name" value="CYTOCHROME C7-LIKE DOMAIN-CONTAINING PROTEIN"/>
    <property type="match status" value="1"/>
</dbReference>
<evidence type="ECO:0000256" key="2">
    <source>
        <dbReference type="ARBA" id="ARBA00022723"/>
    </source>
</evidence>
<dbReference type="InterPro" id="IPR036280">
    <property type="entry name" value="Multihaem_cyt_sf"/>
</dbReference>
<dbReference type="Proteomes" id="UP000265496">
    <property type="component" value="Unassembled WGS sequence"/>
</dbReference>
<gene>
    <name evidence="8" type="ORF">D2A33_00320</name>
</gene>
<comment type="caution">
    <text evidence="8">The sequence shown here is derived from an EMBL/GenBank/DDBJ whole genome shotgun (WGS) entry which is preliminary data.</text>
</comment>
<dbReference type="GO" id="GO:0046872">
    <property type="term" value="F:metal ion binding"/>
    <property type="evidence" value="ECO:0007669"/>
    <property type="project" value="UniProtKB-KW"/>
</dbReference>
<dbReference type="PROSITE" id="PS51007">
    <property type="entry name" value="CYTC"/>
    <property type="match status" value="1"/>
</dbReference>
<feature type="transmembrane region" description="Helical" evidence="5">
    <location>
        <begin position="209"/>
        <end position="228"/>
    </location>
</feature>
<feature type="chain" id="PRO_5017326445" evidence="6">
    <location>
        <begin position="26"/>
        <end position="433"/>
    </location>
</feature>
<keyword evidence="5" id="KW-0812">Transmembrane</keyword>
<dbReference type="PANTHER" id="PTHR39425">
    <property type="entry name" value="LIPOPROTEIN CYTOCHROME C"/>
    <property type="match status" value="1"/>
</dbReference>
<evidence type="ECO:0000256" key="6">
    <source>
        <dbReference type="SAM" id="SignalP"/>
    </source>
</evidence>
<name>A0A3A1MLN2_9FLAO</name>
<dbReference type="CDD" id="cd08168">
    <property type="entry name" value="Cytochrom_C3"/>
    <property type="match status" value="1"/>
</dbReference>